<keyword evidence="1" id="KW-1133">Transmembrane helix</keyword>
<dbReference type="EMBL" id="FOCG01000006">
    <property type="protein sequence ID" value="SEN16474.1"/>
    <property type="molecule type" value="Genomic_DNA"/>
</dbReference>
<feature type="transmembrane region" description="Helical" evidence="1">
    <location>
        <begin position="5"/>
        <end position="20"/>
    </location>
</feature>
<feature type="transmembrane region" description="Helical" evidence="1">
    <location>
        <begin position="232"/>
        <end position="250"/>
    </location>
</feature>
<keyword evidence="1" id="KW-0812">Transmembrane</keyword>
<feature type="transmembrane region" description="Helical" evidence="1">
    <location>
        <begin position="293"/>
        <end position="310"/>
    </location>
</feature>
<dbReference type="Proteomes" id="UP000199158">
    <property type="component" value="Unassembled WGS sequence"/>
</dbReference>
<feature type="transmembrane region" description="Helical" evidence="1">
    <location>
        <begin position="353"/>
        <end position="383"/>
    </location>
</feature>
<feature type="transmembrane region" description="Helical" evidence="1">
    <location>
        <begin position="101"/>
        <end position="119"/>
    </location>
</feature>
<accession>A0A1H8EBF1</accession>
<dbReference type="STRING" id="474960.SAMN05216180_2947"/>
<gene>
    <name evidence="2" type="ORF">SAMN05216180_2947</name>
</gene>
<keyword evidence="1" id="KW-0472">Membrane</keyword>
<keyword evidence="3" id="KW-1185">Reference proteome</keyword>
<name>A0A1H8EBF1_9FIRM</name>
<evidence type="ECO:0008006" key="4">
    <source>
        <dbReference type="Google" id="ProtNLM"/>
    </source>
</evidence>
<reference evidence="2 3" key="1">
    <citation type="submission" date="2016-10" db="EMBL/GenBank/DDBJ databases">
        <authorList>
            <person name="de Groot N.N."/>
        </authorList>
    </citation>
    <scope>NUCLEOTIDE SEQUENCE [LARGE SCALE GENOMIC DNA]</scope>
    <source>
        <strain evidence="2 3">CGMCC 1.5070</strain>
    </source>
</reference>
<feature type="transmembrane region" description="Helical" evidence="1">
    <location>
        <begin position="58"/>
        <end position="80"/>
    </location>
</feature>
<dbReference type="OrthoDB" id="1661999at2"/>
<feature type="transmembrane region" description="Helical" evidence="1">
    <location>
        <begin position="416"/>
        <end position="433"/>
    </location>
</feature>
<evidence type="ECO:0000256" key="1">
    <source>
        <dbReference type="SAM" id="Phobius"/>
    </source>
</evidence>
<proteinExistence type="predicted"/>
<evidence type="ECO:0000313" key="3">
    <source>
        <dbReference type="Proteomes" id="UP000199158"/>
    </source>
</evidence>
<protein>
    <recommendedName>
        <fullName evidence="4">Citrate transporter</fullName>
    </recommendedName>
</protein>
<feature type="transmembrane region" description="Helical" evidence="1">
    <location>
        <begin position="256"/>
        <end position="273"/>
    </location>
</feature>
<dbReference type="RefSeq" id="WP_092756557.1">
    <property type="nucleotide sequence ID" value="NZ_FOCG01000006.1"/>
</dbReference>
<feature type="transmembrane region" description="Helical" evidence="1">
    <location>
        <begin position="27"/>
        <end position="46"/>
    </location>
</feature>
<feature type="transmembrane region" description="Helical" evidence="1">
    <location>
        <begin position="180"/>
        <end position="199"/>
    </location>
</feature>
<dbReference type="AlphaFoldDB" id="A0A1H8EBF1"/>
<organism evidence="2 3">
    <name type="scientific">Hydrogenoanaerobacterium saccharovorans</name>
    <dbReference type="NCBI Taxonomy" id="474960"/>
    <lineage>
        <taxon>Bacteria</taxon>
        <taxon>Bacillati</taxon>
        <taxon>Bacillota</taxon>
        <taxon>Clostridia</taxon>
        <taxon>Eubacteriales</taxon>
        <taxon>Oscillospiraceae</taxon>
        <taxon>Hydrogenoanaerobacterium</taxon>
    </lineage>
</organism>
<feature type="transmembrane region" description="Helical" evidence="1">
    <location>
        <begin position="125"/>
        <end position="145"/>
    </location>
</feature>
<sequence>MVVGIIIVAIFLVMAVLMMLKKIPAVLALPLMAVLIGVAAGLPMTGEEGILTHVLSKGALKLSGTYVAILFSCWLSQILYRTGVTDTIIKKAAELGGDKPFIISLALCGVSVFLFTVLYGTGAAAMVGAVVLPIMLSVGVPPIVASNAFLASLSAGYSLNPANIAAITSITGVAPEDINLCAVILAVAGILFTVVYLAWGFKKNGIKFAFAAPVEHAAESDADTRPAQVTGFRGLLACLTPVVVVAIMLLLKLEAITVFIIGIVWAIVFTYRGKWSKFSNIIVQSCYEGFKEGAPTAALMFGIGMIINAMTTPTTQAVINPFMIAITPTTALGLIAFVCILCPLGLYRGPFNILGLGAGLAASMLAVDVLPVAALSAVFYAAFRWPTQSCPTSTQVVWASNFVGYDPITVTNKVQLPNWILTAITVVILTIIYF</sequence>
<feature type="transmembrane region" description="Helical" evidence="1">
    <location>
        <begin position="322"/>
        <end position="346"/>
    </location>
</feature>
<evidence type="ECO:0000313" key="2">
    <source>
        <dbReference type="EMBL" id="SEN16474.1"/>
    </source>
</evidence>